<dbReference type="GO" id="GO:0009307">
    <property type="term" value="P:DNA restriction-modification system"/>
    <property type="evidence" value="ECO:0007669"/>
    <property type="project" value="UniProtKB-KW"/>
</dbReference>
<protein>
    <recommendedName>
        <fullName evidence="4">Methyltransferase</fullName>
        <ecNumber evidence="4">2.1.1.-</ecNumber>
    </recommendedName>
</protein>
<gene>
    <name evidence="6" type="ORF">G4D54_19710</name>
</gene>
<evidence type="ECO:0000313" key="6">
    <source>
        <dbReference type="EMBL" id="QJA04494.1"/>
    </source>
</evidence>
<sequence>MESYIKHGDCLEVMKDIPDKSIDMILCDLPYGTTQCKWDVVIPFDKLWEQYCRVAKDNAAIVLFGAEPFSSRLRLSNVQMYKYDWIWDKVKGTGFLNAKKQPLRNHEVICVFYKSQCTYNPQMTSGQRKVSYRRKGLQTDVYGQADEDYIYDSAARYPRSIQVFSADTQKCSLQPTQKPIALLEYLIRTYTNDYDIVLDNCMGSGSTCIAAQNTNRKYIGIESEESIFNTAKDRIKMNKTQLQLF</sequence>
<dbReference type="InterPro" id="IPR002941">
    <property type="entry name" value="DNA_methylase_N4/N6"/>
</dbReference>
<dbReference type="Pfam" id="PF01555">
    <property type="entry name" value="N6_N4_Mtase"/>
    <property type="match status" value="1"/>
</dbReference>
<dbReference type="PRINTS" id="PR00508">
    <property type="entry name" value="S21N4MTFRASE"/>
</dbReference>
<evidence type="ECO:0000256" key="2">
    <source>
        <dbReference type="ARBA" id="ARBA00022679"/>
    </source>
</evidence>
<evidence type="ECO:0000256" key="1">
    <source>
        <dbReference type="ARBA" id="ARBA00022603"/>
    </source>
</evidence>
<dbReference type="GO" id="GO:0008170">
    <property type="term" value="F:N-methyltransferase activity"/>
    <property type="evidence" value="ECO:0007669"/>
    <property type="project" value="InterPro"/>
</dbReference>
<dbReference type="GO" id="GO:0032259">
    <property type="term" value="P:methylation"/>
    <property type="evidence" value="ECO:0007669"/>
    <property type="project" value="UniProtKB-KW"/>
</dbReference>
<accession>A0AAP9MKR2</accession>
<dbReference type="REBASE" id="389017">
    <property type="entry name" value="M.Cin14501ORF19710P"/>
</dbReference>
<evidence type="ECO:0000259" key="5">
    <source>
        <dbReference type="Pfam" id="PF01555"/>
    </source>
</evidence>
<dbReference type="AlphaFoldDB" id="A0AAP9MKR2"/>
<feature type="domain" description="DNA methylase N-4/N-6" evidence="5">
    <location>
        <begin position="22"/>
        <end position="232"/>
    </location>
</feature>
<dbReference type="SUPFAM" id="SSF53335">
    <property type="entry name" value="S-adenosyl-L-methionine-dependent methyltransferases"/>
    <property type="match status" value="1"/>
</dbReference>
<keyword evidence="1" id="KW-0489">Methyltransferase</keyword>
<dbReference type="Proteomes" id="UP000503330">
    <property type="component" value="Chromosome"/>
</dbReference>
<dbReference type="GO" id="GO:0003677">
    <property type="term" value="F:DNA binding"/>
    <property type="evidence" value="ECO:0007669"/>
    <property type="project" value="InterPro"/>
</dbReference>
<dbReference type="RefSeq" id="WP_008728314.1">
    <property type="nucleotide sequence ID" value="NZ_BAAACC010000023.1"/>
</dbReference>
<evidence type="ECO:0000256" key="4">
    <source>
        <dbReference type="RuleBase" id="RU362026"/>
    </source>
</evidence>
<keyword evidence="3" id="KW-0680">Restriction system</keyword>
<keyword evidence="2" id="KW-0808">Transferase</keyword>
<proteinExistence type="inferred from homology"/>
<dbReference type="GeneID" id="61927813"/>
<dbReference type="InterPro" id="IPR029063">
    <property type="entry name" value="SAM-dependent_MTases_sf"/>
</dbReference>
<dbReference type="Gene3D" id="3.40.50.150">
    <property type="entry name" value="Vaccinia Virus protein VP39"/>
    <property type="match status" value="1"/>
</dbReference>
<evidence type="ECO:0000256" key="3">
    <source>
        <dbReference type="ARBA" id="ARBA00022747"/>
    </source>
</evidence>
<dbReference type="EMBL" id="CP048838">
    <property type="protein sequence ID" value="QJA04494.1"/>
    <property type="molecule type" value="Genomic_DNA"/>
</dbReference>
<dbReference type="InterPro" id="IPR001091">
    <property type="entry name" value="RM_Methyltransferase"/>
</dbReference>
<comment type="similarity">
    <text evidence="4">Belongs to the N(4)/N(6)-methyltransferase family.</text>
</comment>
<organism evidence="6 7">
    <name type="scientific">Clostridium innocuum</name>
    <dbReference type="NCBI Taxonomy" id="1522"/>
    <lineage>
        <taxon>Bacteria</taxon>
        <taxon>Bacillati</taxon>
        <taxon>Bacillota</taxon>
        <taxon>Clostridia</taxon>
        <taxon>Eubacteriales</taxon>
        <taxon>Clostridiaceae</taxon>
        <taxon>Clostridium</taxon>
    </lineage>
</organism>
<name>A0AAP9MKR2_CLOIN</name>
<evidence type="ECO:0000313" key="7">
    <source>
        <dbReference type="Proteomes" id="UP000503330"/>
    </source>
</evidence>
<dbReference type="EC" id="2.1.1.-" evidence="4"/>
<reference evidence="6 7" key="1">
    <citation type="submission" date="2020-02" db="EMBL/GenBank/DDBJ databases">
        <authorList>
            <person name="Kociolek L.K."/>
            <person name="Ozer E.A."/>
        </authorList>
    </citation>
    <scope>NUCLEOTIDE SEQUENCE [LARGE SCALE GENOMIC DNA]</scope>
    <source>
        <strain evidence="6 7">ATCC 14501</strain>
    </source>
</reference>